<evidence type="ECO:0000259" key="5">
    <source>
        <dbReference type="PROSITE" id="PS51366"/>
    </source>
</evidence>
<dbReference type="InterPro" id="IPR003891">
    <property type="entry name" value="Initiation_fac_eIF4g_MI"/>
</dbReference>
<reference evidence="6 7" key="1">
    <citation type="submission" date="2014-04" db="EMBL/GenBank/DDBJ databases">
        <authorList>
            <consortium name="DOE Joint Genome Institute"/>
            <person name="Kuo A."/>
            <person name="Kohler A."/>
            <person name="Costa M.D."/>
            <person name="Nagy L.G."/>
            <person name="Floudas D."/>
            <person name="Copeland A."/>
            <person name="Barry K.W."/>
            <person name="Cichocki N."/>
            <person name="Veneault-Fourrey C."/>
            <person name="LaButti K."/>
            <person name="Lindquist E.A."/>
            <person name="Lipzen A."/>
            <person name="Lundell T."/>
            <person name="Morin E."/>
            <person name="Murat C."/>
            <person name="Sun H."/>
            <person name="Tunlid A."/>
            <person name="Henrissat B."/>
            <person name="Grigoriev I.V."/>
            <person name="Hibbett D.S."/>
            <person name="Martin F."/>
            <person name="Nordberg H.P."/>
            <person name="Cantor M.N."/>
            <person name="Hua S.X."/>
        </authorList>
    </citation>
    <scope>NUCLEOTIDE SEQUENCE [LARGE SCALE GENOMIC DNA]</scope>
    <source>
        <strain evidence="6 7">Marx 270</strain>
    </source>
</reference>
<organism evidence="6 7">
    <name type="scientific">Pisolithus tinctorius Marx 270</name>
    <dbReference type="NCBI Taxonomy" id="870435"/>
    <lineage>
        <taxon>Eukaryota</taxon>
        <taxon>Fungi</taxon>
        <taxon>Dikarya</taxon>
        <taxon>Basidiomycota</taxon>
        <taxon>Agaricomycotina</taxon>
        <taxon>Agaricomycetes</taxon>
        <taxon>Agaricomycetidae</taxon>
        <taxon>Boletales</taxon>
        <taxon>Sclerodermatineae</taxon>
        <taxon>Pisolithaceae</taxon>
        <taxon>Pisolithus</taxon>
    </lineage>
</organism>
<dbReference type="InParanoid" id="A0A0C3PPY4"/>
<dbReference type="GO" id="GO:0003743">
    <property type="term" value="F:translation initiation factor activity"/>
    <property type="evidence" value="ECO:0007669"/>
    <property type="project" value="UniProtKB-KW"/>
</dbReference>
<dbReference type="AlphaFoldDB" id="A0A0C3PPY4"/>
<feature type="compositionally biased region" description="Basic and acidic residues" evidence="4">
    <location>
        <begin position="1"/>
        <end position="14"/>
    </location>
</feature>
<reference evidence="7" key="2">
    <citation type="submission" date="2015-01" db="EMBL/GenBank/DDBJ databases">
        <title>Evolutionary Origins and Diversification of the Mycorrhizal Mutualists.</title>
        <authorList>
            <consortium name="DOE Joint Genome Institute"/>
            <consortium name="Mycorrhizal Genomics Consortium"/>
            <person name="Kohler A."/>
            <person name="Kuo A."/>
            <person name="Nagy L.G."/>
            <person name="Floudas D."/>
            <person name="Copeland A."/>
            <person name="Barry K.W."/>
            <person name="Cichocki N."/>
            <person name="Veneault-Fourrey C."/>
            <person name="LaButti K."/>
            <person name="Lindquist E.A."/>
            <person name="Lipzen A."/>
            <person name="Lundell T."/>
            <person name="Morin E."/>
            <person name="Murat C."/>
            <person name="Riley R."/>
            <person name="Ohm R."/>
            <person name="Sun H."/>
            <person name="Tunlid A."/>
            <person name="Henrissat B."/>
            <person name="Grigoriev I.V."/>
            <person name="Hibbett D.S."/>
            <person name="Martin F."/>
        </authorList>
    </citation>
    <scope>NUCLEOTIDE SEQUENCE [LARGE SCALE GENOMIC DNA]</scope>
    <source>
        <strain evidence="7">Marx 270</strain>
    </source>
</reference>
<dbReference type="STRING" id="870435.A0A0C3PPY4"/>
<evidence type="ECO:0000256" key="2">
    <source>
        <dbReference type="ARBA" id="ARBA00022540"/>
    </source>
</evidence>
<dbReference type="SUPFAM" id="SSF48371">
    <property type="entry name" value="ARM repeat"/>
    <property type="match status" value="1"/>
</dbReference>
<gene>
    <name evidence="6" type="ORF">M404DRAFT_129180</name>
</gene>
<feature type="domain" description="MI" evidence="5">
    <location>
        <begin position="152"/>
        <end position="273"/>
    </location>
</feature>
<feature type="compositionally biased region" description="Basic and acidic residues" evidence="4">
    <location>
        <begin position="60"/>
        <end position="69"/>
    </location>
</feature>
<dbReference type="EMBL" id="KN831952">
    <property type="protein sequence ID" value="KIO10554.1"/>
    <property type="molecule type" value="Genomic_DNA"/>
</dbReference>
<feature type="compositionally biased region" description="Low complexity" evidence="4">
    <location>
        <begin position="126"/>
        <end position="146"/>
    </location>
</feature>
<evidence type="ECO:0000313" key="6">
    <source>
        <dbReference type="EMBL" id="KIO10554.1"/>
    </source>
</evidence>
<sequence>MSGGDSKRGAERNAEPSPDGCAMAGGSRPRPPTKAGELPHFGKISKAAPMVMGPSSVFAGKKDIKRESTTRTYSRSNMFLMLSQNPELAMEPKPSRPPSQKPSTDLDKSRPIPQRKKLQLLPRTISALGETSSSSSEEEPGAAPAAQMSEKDAQKKIDEDVKEFFAVRNLEEADAYFTALPEEHRFRLVDKLVSSALEGKEADARLVVDFFSRPASQHECSLDAFEAGFMPMAERLDDIAIDAPKAFEYMAIMLKGAGMDKDEQRMKRIAEKVMDGGDRLLQLVSS</sequence>
<accession>A0A0C3PPY4</accession>
<evidence type="ECO:0000256" key="3">
    <source>
        <dbReference type="ARBA" id="ARBA00022917"/>
    </source>
</evidence>
<dbReference type="InterPro" id="IPR016024">
    <property type="entry name" value="ARM-type_fold"/>
</dbReference>
<dbReference type="HOGENOM" id="CLU_063946_0_0_1"/>
<dbReference type="PANTHER" id="PTHR23253:SF9">
    <property type="entry name" value="EUKARYOTIC TRANSLATION INITIATION FACTOR 4 GAMMA 2"/>
    <property type="match status" value="1"/>
</dbReference>
<dbReference type="OrthoDB" id="514777at2759"/>
<dbReference type="Pfam" id="PF02847">
    <property type="entry name" value="MA3"/>
    <property type="match status" value="1"/>
</dbReference>
<dbReference type="GO" id="GO:0003729">
    <property type="term" value="F:mRNA binding"/>
    <property type="evidence" value="ECO:0007669"/>
    <property type="project" value="TreeGrafter"/>
</dbReference>
<keyword evidence="2" id="KW-0396">Initiation factor</keyword>
<feature type="compositionally biased region" description="Polar residues" evidence="4">
    <location>
        <begin position="70"/>
        <end position="86"/>
    </location>
</feature>
<feature type="region of interest" description="Disordered" evidence="4">
    <location>
        <begin position="1"/>
        <end position="154"/>
    </location>
</feature>
<dbReference type="Proteomes" id="UP000054217">
    <property type="component" value="Unassembled WGS sequence"/>
</dbReference>
<dbReference type="PANTHER" id="PTHR23253">
    <property type="entry name" value="EUKARYOTIC TRANSLATION INITIATION FACTOR 4 GAMMA"/>
    <property type="match status" value="1"/>
</dbReference>
<keyword evidence="3" id="KW-0648">Protein biosynthesis</keyword>
<name>A0A0C3PPY4_PISTI</name>
<protein>
    <recommendedName>
        <fullName evidence="5">MI domain-containing protein</fullName>
    </recommendedName>
</protein>
<keyword evidence="7" id="KW-1185">Reference proteome</keyword>
<evidence type="ECO:0000256" key="4">
    <source>
        <dbReference type="SAM" id="MobiDB-lite"/>
    </source>
</evidence>
<dbReference type="PROSITE" id="PS51366">
    <property type="entry name" value="MI"/>
    <property type="match status" value="1"/>
</dbReference>
<evidence type="ECO:0000256" key="1">
    <source>
        <dbReference type="ARBA" id="ARBA00005775"/>
    </source>
</evidence>
<dbReference type="Gene3D" id="1.25.40.180">
    <property type="match status" value="1"/>
</dbReference>
<dbReference type="GO" id="GO:0016281">
    <property type="term" value="C:eukaryotic translation initiation factor 4F complex"/>
    <property type="evidence" value="ECO:0007669"/>
    <property type="project" value="TreeGrafter"/>
</dbReference>
<comment type="similarity">
    <text evidence="1">Belongs to the eukaryotic initiation factor 4G family.</text>
</comment>
<proteinExistence type="inferred from homology"/>
<evidence type="ECO:0000313" key="7">
    <source>
        <dbReference type="Proteomes" id="UP000054217"/>
    </source>
</evidence>